<feature type="domain" description="Ketoreductase" evidence="4">
    <location>
        <begin position="6"/>
        <end position="185"/>
    </location>
</feature>
<evidence type="ECO:0000313" key="5">
    <source>
        <dbReference type="EMBL" id="GIH17431.1"/>
    </source>
</evidence>
<dbReference type="SUPFAM" id="SSF51735">
    <property type="entry name" value="NAD(P)-binding Rossmann-fold domains"/>
    <property type="match status" value="1"/>
</dbReference>
<keyword evidence="6" id="KW-1185">Reference proteome</keyword>
<evidence type="ECO:0000256" key="1">
    <source>
        <dbReference type="ARBA" id="ARBA00006484"/>
    </source>
</evidence>
<dbReference type="InterPro" id="IPR020904">
    <property type="entry name" value="Sc_DH/Rdtase_CS"/>
</dbReference>
<dbReference type="PRINTS" id="PR00080">
    <property type="entry name" value="SDRFAMILY"/>
</dbReference>
<dbReference type="EMBL" id="BONZ01000055">
    <property type="protein sequence ID" value="GIH17431.1"/>
    <property type="molecule type" value="Genomic_DNA"/>
</dbReference>
<sequence>MEIAGRVVVVTGASSGIGAATARLAAARGARVVLAARRVPRLEELAAELPDALVVPADVREPEQVHDVIRSAVDRYGTVDVLINNAGQGLHVPIEDIKLDDFAAVMELNVYGALAAMQAVLPVMRAGGGGAIVNVSSGTSRAVIPGVGGYAASKSALNMLSQVARAEFAPDNIVVSLVYPSVTATEFHSVLRAGTYAGGGRFAPQRAEQVAEAILRAVDTGEPEVVLAHTPAS</sequence>
<dbReference type="Gene3D" id="3.40.50.720">
    <property type="entry name" value="NAD(P)-binding Rossmann-like Domain"/>
    <property type="match status" value="1"/>
</dbReference>
<evidence type="ECO:0000256" key="3">
    <source>
        <dbReference type="RuleBase" id="RU000363"/>
    </source>
</evidence>
<reference evidence="5" key="1">
    <citation type="submission" date="2021-01" db="EMBL/GenBank/DDBJ databases">
        <title>Whole genome shotgun sequence of Rugosimonospora africana NBRC 104875.</title>
        <authorList>
            <person name="Komaki H."/>
            <person name="Tamura T."/>
        </authorList>
    </citation>
    <scope>NUCLEOTIDE SEQUENCE</scope>
    <source>
        <strain evidence="5">NBRC 104875</strain>
    </source>
</reference>
<name>A0A8J3QVU4_9ACTN</name>
<evidence type="ECO:0000313" key="6">
    <source>
        <dbReference type="Proteomes" id="UP000642748"/>
    </source>
</evidence>
<evidence type="ECO:0000256" key="2">
    <source>
        <dbReference type="ARBA" id="ARBA00023002"/>
    </source>
</evidence>
<dbReference type="PANTHER" id="PTHR44196:SF1">
    <property type="entry name" value="DEHYDROGENASE_REDUCTASE SDR FAMILY MEMBER 7B"/>
    <property type="match status" value="1"/>
</dbReference>
<accession>A0A8J3QVU4</accession>
<dbReference type="AlphaFoldDB" id="A0A8J3QVU4"/>
<dbReference type="InterPro" id="IPR036291">
    <property type="entry name" value="NAD(P)-bd_dom_sf"/>
</dbReference>
<dbReference type="InterPro" id="IPR002347">
    <property type="entry name" value="SDR_fam"/>
</dbReference>
<dbReference type="GO" id="GO:0016491">
    <property type="term" value="F:oxidoreductase activity"/>
    <property type="evidence" value="ECO:0007669"/>
    <property type="project" value="UniProtKB-KW"/>
</dbReference>
<evidence type="ECO:0000259" key="4">
    <source>
        <dbReference type="SMART" id="SM00822"/>
    </source>
</evidence>
<protein>
    <submittedName>
        <fullName evidence="5">Short-chain dehydrogenase</fullName>
    </submittedName>
</protein>
<dbReference type="Pfam" id="PF00106">
    <property type="entry name" value="adh_short"/>
    <property type="match status" value="1"/>
</dbReference>
<dbReference type="SMART" id="SM00822">
    <property type="entry name" value="PKS_KR"/>
    <property type="match status" value="1"/>
</dbReference>
<keyword evidence="2" id="KW-0560">Oxidoreductase</keyword>
<dbReference type="Proteomes" id="UP000642748">
    <property type="component" value="Unassembled WGS sequence"/>
</dbReference>
<dbReference type="PRINTS" id="PR00081">
    <property type="entry name" value="GDHRDH"/>
</dbReference>
<proteinExistence type="inferred from homology"/>
<comment type="similarity">
    <text evidence="1 3">Belongs to the short-chain dehydrogenases/reductases (SDR) family.</text>
</comment>
<dbReference type="RefSeq" id="WP_203920991.1">
    <property type="nucleotide sequence ID" value="NZ_BONZ01000055.1"/>
</dbReference>
<dbReference type="GO" id="GO:0016020">
    <property type="term" value="C:membrane"/>
    <property type="evidence" value="ECO:0007669"/>
    <property type="project" value="TreeGrafter"/>
</dbReference>
<dbReference type="InterPro" id="IPR057326">
    <property type="entry name" value="KR_dom"/>
</dbReference>
<dbReference type="PANTHER" id="PTHR44196">
    <property type="entry name" value="DEHYDROGENASE/REDUCTASE SDR FAMILY MEMBER 7B"/>
    <property type="match status" value="1"/>
</dbReference>
<dbReference type="PROSITE" id="PS00061">
    <property type="entry name" value="ADH_SHORT"/>
    <property type="match status" value="1"/>
</dbReference>
<organism evidence="5 6">
    <name type="scientific">Rugosimonospora africana</name>
    <dbReference type="NCBI Taxonomy" id="556532"/>
    <lineage>
        <taxon>Bacteria</taxon>
        <taxon>Bacillati</taxon>
        <taxon>Actinomycetota</taxon>
        <taxon>Actinomycetes</taxon>
        <taxon>Micromonosporales</taxon>
        <taxon>Micromonosporaceae</taxon>
        <taxon>Rugosimonospora</taxon>
    </lineage>
</organism>
<comment type="caution">
    <text evidence="5">The sequence shown here is derived from an EMBL/GenBank/DDBJ whole genome shotgun (WGS) entry which is preliminary data.</text>
</comment>
<gene>
    <name evidence="5" type="ORF">Raf01_56030</name>
</gene>